<gene>
    <name evidence="2" type="ORF">AKAME5_001812300</name>
</gene>
<protein>
    <submittedName>
        <fullName evidence="2">Trinucleotide repeat-containing gene 6C protein-like protein</fullName>
    </submittedName>
</protein>
<name>A0AAD3N6P4_LATJO</name>
<dbReference type="EMBL" id="BRZM01000097">
    <property type="protein sequence ID" value="GLD66743.1"/>
    <property type="molecule type" value="Genomic_DNA"/>
</dbReference>
<sequence>MKNCKRVLPCWKEAGGWKEIHEAGECLLPGPGMSGLEGVVAGVPSVSGPPQGSWGKPQDGWFIVAVEGIGSWGGSGSVRAKLGWSGVARSRSAEPTGWENPPTFNPTPKMEIDGPAPQLEGDPGACKAVNLWDRNNPEECPQARSYH</sequence>
<dbReference type="Proteomes" id="UP001279410">
    <property type="component" value="Unassembled WGS sequence"/>
</dbReference>
<feature type="region of interest" description="Disordered" evidence="1">
    <location>
        <begin position="89"/>
        <end position="122"/>
    </location>
</feature>
<comment type="caution">
    <text evidence="2">The sequence shown here is derived from an EMBL/GenBank/DDBJ whole genome shotgun (WGS) entry which is preliminary data.</text>
</comment>
<evidence type="ECO:0000256" key="1">
    <source>
        <dbReference type="SAM" id="MobiDB-lite"/>
    </source>
</evidence>
<evidence type="ECO:0000313" key="3">
    <source>
        <dbReference type="Proteomes" id="UP001279410"/>
    </source>
</evidence>
<proteinExistence type="predicted"/>
<reference evidence="2" key="1">
    <citation type="submission" date="2022-08" db="EMBL/GenBank/DDBJ databases">
        <title>Genome sequencing of akame (Lates japonicus).</title>
        <authorList>
            <person name="Hashiguchi Y."/>
            <person name="Takahashi H."/>
        </authorList>
    </citation>
    <scope>NUCLEOTIDE SEQUENCE</scope>
    <source>
        <strain evidence="2">Kochi</strain>
    </source>
</reference>
<keyword evidence="3" id="KW-1185">Reference proteome</keyword>
<accession>A0AAD3N6P4</accession>
<organism evidence="2 3">
    <name type="scientific">Lates japonicus</name>
    <name type="common">Japanese lates</name>
    <dbReference type="NCBI Taxonomy" id="270547"/>
    <lineage>
        <taxon>Eukaryota</taxon>
        <taxon>Metazoa</taxon>
        <taxon>Chordata</taxon>
        <taxon>Craniata</taxon>
        <taxon>Vertebrata</taxon>
        <taxon>Euteleostomi</taxon>
        <taxon>Actinopterygii</taxon>
        <taxon>Neopterygii</taxon>
        <taxon>Teleostei</taxon>
        <taxon>Neoteleostei</taxon>
        <taxon>Acanthomorphata</taxon>
        <taxon>Carangaria</taxon>
        <taxon>Carangaria incertae sedis</taxon>
        <taxon>Centropomidae</taxon>
        <taxon>Lates</taxon>
    </lineage>
</organism>
<dbReference type="AlphaFoldDB" id="A0AAD3N6P4"/>
<evidence type="ECO:0000313" key="2">
    <source>
        <dbReference type="EMBL" id="GLD66743.1"/>
    </source>
</evidence>